<evidence type="ECO:0008006" key="3">
    <source>
        <dbReference type="Google" id="ProtNLM"/>
    </source>
</evidence>
<accession>A0ABU9CSP6</accession>
<dbReference type="Proteomes" id="UP001456513">
    <property type="component" value="Unassembled WGS sequence"/>
</dbReference>
<evidence type="ECO:0000313" key="2">
    <source>
        <dbReference type="Proteomes" id="UP001456513"/>
    </source>
</evidence>
<sequence length="132" mass="14326">MRTEEIVVRNVDGVVYDPNVSPSARAPNAVALTARDDNPSIETAAHEHERIATDEAAINNLRAARAAGEGPSPGTTHTTQECSMTYGPQWEYKETEYNLSLYLRDPDNAVRHEVDRIVKKGAAPDVIDGGAP</sequence>
<protein>
    <recommendedName>
        <fullName evidence="3">Lipoprotein</fullName>
    </recommendedName>
</protein>
<organism evidence="1 2">
    <name type="scientific">Rhodococcus navarretei</name>
    <dbReference type="NCBI Taxonomy" id="3128981"/>
    <lineage>
        <taxon>Bacteria</taxon>
        <taxon>Bacillati</taxon>
        <taxon>Actinomycetota</taxon>
        <taxon>Actinomycetes</taxon>
        <taxon>Mycobacteriales</taxon>
        <taxon>Nocardiaceae</taxon>
        <taxon>Rhodococcus</taxon>
    </lineage>
</organism>
<name>A0ABU9CSP6_9NOCA</name>
<dbReference type="EMBL" id="JBBPCN010000001">
    <property type="protein sequence ID" value="MEK8070433.1"/>
    <property type="molecule type" value="Genomic_DNA"/>
</dbReference>
<evidence type="ECO:0000313" key="1">
    <source>
        <dbReference type="EMBL" id="MEK8070433.1"/>
    </source>
</evidence>
<gene>
    <name evidence="1" type="ORF">AABD04_06185</name>
</gene>
<comment type="caution">
    <text evidence="1">The sequence shown here is derived from an EMBL/GenBank/DDBJ whole genome shotgun (WGS) entry which is preliminary data.</text>
</comment>
<keyword evidence="2" id="KW-1185">Reference proteome</keyword>
<proteinExistence type="predicted"/>
<dbReference type="RefSeq" id="WP_341440536.1">
    <property type="nucleotide sequence ID" value="NZ_JBBPCN010000001.1"/>
</dbReference>
<reference evidence="1 2" key="1">
    <citation type="submission" date="2024-03" db="EMBL/GenBank/DDBJ databases">
        <title>Rhodococcus navarretei sp. nov. and Pseudarthrobacter quantumdoti sp. nov., two new species with the ability to biosynthesize Quantum Dots isolated from soil samples at Union Glacier, Antarctica.</title>
        <authorList>
            <person name="Vargas M."/>
        </authorList>
    </citation>
    <scope>NUCLEOTIDE SEQUENCE [LARGE SCALE GENOMIC DNA]</scope>
    <source>
        <strain evidence="1 2">EXRC-4A-4</strain>
    </source>
</reference>